<gene>
    <name evidence="2" type="ORF">S03H2_29230</name>
</gene>
<proteinExistence type="predicted"/>
<dbReference type="Pfam" id="PF13580">
    <property type="entry name" value="SIS_2"/>
    <property type="match status" value="1"/>
</dbReference>
<dbReference type="NCBIfam" id="NF002805">
    <property type="entry name" value="PRK02947.1"/>
    <property type="match status" value="1"/>
</dbReference>
<dbReference type="InterPro" id="IPR001347">
    <property type="entry name" value="SIS_dom"/>
</dbReference>
<dbReference type="SUPFAM" id="SSF53697">
    <property type="entry name" value="SIS domain"/>
    <property type="match status" value="1"/>
</dbReference>
<dbReference type="GO" id="GO:0097367">
    <property type="term" value="F:carbohydrate derivative binding"/>
    <property type="evidence" value="ECO:0007669"/>
    <property type="project" value="InterPro"/>
</dbReference>
<accession>X1GWG5</accession>
<dbReference type="Gene3D" id="3.40.50.10490">
    <property type="entry name" value="Glucose-6-phosphate isomerase like protein, domain 1"/>
    <property type="match status" value="1"/>
</dbReference>
<dbReference type="EMBL" id="BARU01017633">
    <property type="protein sequence ID" value="GAH61477.1"/>
    <property type="molecule type" value="Genomic_DNA"/>
</dbReference>
<dbReference type="GO" id="GO:1901135">
    <property type="term" value="P:carbohydrate derivative metabolic process"/>
    <property type="evidence" value="ECO:0007669"/>
    <property type="project" value="InterPro"/>
</dbReference>
<dbReference type="CDD" id="cd05013">
    <property type="entry name" value="SIS_RpiR"/>
    <property type="match status" value="1"/>
</dbReference>
<name>X1GWG5_9ZZZZ</name>
<evidence type="ECO:0000259" key="1">
    <source>
        <dbReference type="PROSITE" id="PS51464"/>
    </source>
</evidence>
<dbReference type="InterPro" id="IPR046348">
    <property type="entry name" value="SIS_dom_sf"/>
</dbReference>
<dbReference type="InterPro" id="IPR035472">
    <property type="entry name" value="RpiR-like_SIS"/>
</dbReference>
<dbReference type="AlphaFoldDB" id="X1GWG5"/>
<evidence type="ECO:0000313" key="2">
    <source>
        <dbReference type="EMBL" id="GAH61477.1"/>
    </source>
</evidence>
<comment type="caution">
    <text evidence="2">The sequence shown here is derived from an EMBL/GenBank/DDBJ whole genome shotgun (WGS) entry which is preliminary data.</text>
</comment>
<dbReference type="PROSITE" id="PS51464">
    <property type="entry name" value="SIS"/>
    <property type="match status" value="1"/>
</dbReference>
<protein>
    <recommendedName>
        <fullName evidence="1">SIS domain-containing protein</fullName>
    </recommendedName>
</protein>
<reference evidence="2" key="1">
    <citation type="journal article" date="2014" name="Front. Microbiol.">
        <title>High frequency of phylogenetically diverse reductive dehalogenase-homologous genes in deep subseafloor sedimentary metagenomes.</title>
        <authorList>
            <person name="Kawai M."/>
            <person name="Futagami T."/>
            <person name="Toyoda A."/>
            <person name="Takaki Y."/>
            <person name="Nishi S."/>
            <person name="Hori S."/>
            <person name="Arai W."/>
            <person name="Tsubouchi T."/>
            <person name="Morono Y."/>
            <person name="Uchiyama I."/>
            <person name="Ito T."/>
            <person name="Fujiyama A."/>
            <person name="Inagaki F."/>
            <person name="Takami H."/>
        </authorList>
    </citation>
    <scope>NUCLEOTIDE SEQUENCE</scope>
    <source>
        <strain evidence="2">Expedition CK06-06</strain>
    </source>
</reference>
<sequence>MNMVDSYLSKIEEILGKIRKGEEDNLAKAAELISEAVEEDRLIHVFGTGGHSVMAAMEIFYRAGGLACINPIFPPGLSVMDSHPNTERLVGYAKLVLDYYGVKRDDVIIISNVNGINAITIDSALEAKKRGARVIAITSSEFSKNVPPGISARHPSNKNLYELGDIVIDAHVPVGDAVLEIKGFDLKVASSSTLAICFIVNCLAALVIEKLVQKGISPPVWKSANVPGGDEANKKYLKKYFSRVRHLY</sequence>
<feature type="domain" description="SIS" evidence="1">
    <location>
        <begin position="33"/>
        <end position="213"/>
    </location>
</feature>
<organism evidence="2">
    <name type="scientific">marine sediment metagenome</name>
    <dbReference type="NCBI Taxonomy" id="412755"/>
    <lineage>
        <taxon>unclassified sequences</taxon>
        <taxon>metagenomes</taxon>
        <taxon>ecological metagenomes</taxon>
    </lineage>
</organism>